<protein>
    <submittedName>
        <fullName evidence="2">Glutathione S-transferase</fullName>
    </submittedName>
</protein>
<organism evidence="2 3">
    <name type="scientific">Stappia sediminis</name>
    <dbReference type="NCBI Taxonomy" id="2692190"/>
    <lineage>
        <taxon>Bacteria</taxon>
        <taxon>Pseudomonadati</taxon>
        <taxon>Pseudomonadota</taxon>
        <taxon>Alphaproteobacteria</taxon>
        <taxon>Hyphomicrobiales</taxon>
        <taxon>Stappiaceae</taxon>
        <taxon>Stappia</taxon>
    </lineage>
</organism>
<evidence type="ECO:0000313" key="2">
    <source>
        <dbReference type="EMBL" id="MXN64131.1"/>
    </source>
</evidence>
<gene>
    <name evidence="2" type="ORF">GR183_04390</name>
</gene>
<evidence type="ECO:0000259" key="1">
    <source>
        <dbReference type="PROSITE" id="PS50404"/>
    </source>
</evidence>
<dbReference type="SFLD" id="SFLDS00019">
    <property type="entry name" value="Glutathione_Transferase_(cytos"/>
    <property type="match status" value="1"/>
</dbReference>
<dbReference type="CDD" id="cd03043">
    <property type="entry name" value="GST_N_1"/>
    <property type="match status" value="1"/>
</dbReference>
<dbReference type="PANTHER" id="PTHR42673:SF4">
    <property type="entry name" value="MALEYLACETOACETATE ISOMERASE"/>
    <property type="match status" value="1"/>
</dbReference>
<name>A0A7X3LS85_9HYPH</name>
<dbReference type="RefSeq" id="WP_160774388.1">
    <property type="nucleotide sequence ID" value="NZ_WUMV01000002.1"/>
</dbReference>
<dbReference type="InterPro" id="IPR004045">
    <property type="entry name" value="Glutathione_S-Trfase_N"/>
</dbReference>
<dbReference type="GO" id="GO:0016034">
    <property type="term" value="F:maleylacetoacetate isomerase activity"/>
    <property type="evidence" value="ECO:0007669"/>
    <property type="project" value="TreeGrafter"/>
</dbReference>
<dbReference type="Gene3D" id="3.40.30.10">
    <property type="entry name" value="Glutaredoxin"/>
    <property type="match status" value="1"/>
</dbReference>
<dbReference type="Proteomes" id="UP000433101">
    <property type="component" value="Unassembled WGS sequence"/>
</dbReference>
<dbReference type="SFLD" id="SFLDG00358">
    <property type="entry name" value="Main_(cytGST)"/>
    <property type="match status" value="1"/>
</dbReference>
<dbReference type="SUPFAM" id="SSF52833">
    <property type="entry name" value="Thioredoxin-like"/>
    <property type="match status" value="1"/>
</dbReference>
<reference evidence="2 3" key="1">
    <citation type="submission" date="2019-12" db="EMBL/GenBank/DDBJ databases">
        <authorList>
            <person name="Li M."/>
        </authorList>
    </citation>
    <scope>NUCLEOTIDE SEQUENCE [LARGE SCALE GENOMIC DNA]</scope>
    <source>
        <strain evidence="2 3">GBMRC 2046</strain>
    </source>
</reference>
<keyword evidence="2" id="KW-0808">Transferase</keyword>
<dbReference type="Pfam" id="PF13410">
    <property type="entry name" value="GST_C_2"/>
    <property type="match status" value="1"/>
</dbReference>
<evidence type="ECO:0000313" key="3">
    <source>
        <dbReference type="Proteomes" id="UP000433101"/>
    </source>
</evidence>
<dbReference type="GO" id="GO:0006749">
    <property type="term" value="P:glutathione metabolic process"/>
    <property type="evidence" value="ECO:0007669"/>
    <property type="project" value="TreeGrafter"/>
</dbReference>
<dbReference type="Pfam" id="PF13409">
    <property type="entry name" value="GST_N_2"/>
    <property type="match status" value="1"/>
</dbReference>
<comment type="caution">
    <text evidence="2">The sequence shown here is derived from an EMBL/GenBank/DDBJ whole genome shotgun (WGS) entry which is preliminary data.</text>
</comment>
<dbReference type="EMBL" id="WUMV01000002">
    <property type="protein sequence ID" value="MXN64131.1"/>
    <property type="molecule type" value="Genomic_DNA"/>
</dbReference>
<dbReference type="PROSITE" id="PS50404">
    <property type="entry name" value="GST_NTER"/>
    <property type="match status" value="1"/>
</dbReference>
<dbReference type="CDD" id="cd03194">
    <property type="entry name" value="GST_C_3"/>
    <property type="match status" value="1"/>
</dbReference>
<dbReference type="InterPro" id="IPR040079">
    <property type="entry name" value="Glutathione_S-Trfase"/>
</dbReference>
<dbReference type="InterPro" id="IPR036282">
    <property type="entry name" value="Glutathione-S-Trfase_C_sf"/>
</dbReference>
<dbReference type="Gene3D" id="1.20.1050.10">
    <property type="match status" value="1"/>
</dbReference>
<dbReference type="PANTHER" id="PTHR42673">
    <property type="entry name" value="MALEYLACETOACETATE ISOMERASE"/>
    <property type="match status" value="1"/>
</dbReference>
<feature type="domain" description="GST N-terminal" evidence="1">
    <location>
        <begin position="1"/>
        <end position="81"/>
    </location>
</feature>
<dbReference type="FunFam" id="3.40.30.10:FF:000206">
    <property type="entry name" value="Probable glutathione S-transferase"/>
    <property type="match status" value="1"/>
</dbReference>
<keyword evidence="3" id="KW-1185">Reference proteome</keyword>
<dbReference type="InterPro" id="IPR036249">
    <property type="entry name" value="Thioredoxin-like_sf"/>
</dbReference>
<dbReference type="GO" id="GO:0004364">
    <property type="term" value="F:glutathione transferase activity"/>
    <property type="evidence" value="ECO:0007669"/>
    <property type="project" value="TreeGrafter"/>
</dbReference>
<accession>A0A7X3LS85</accession>
<dbReference type="AlphaFoldDB" id="A0A7X3LS85"/>
<sequence length="215" mass="24247">MRLAIGNKNYSSWSLRAWLAVKLAGAEFEEVLILLDTPEFKAEVTRFSPAGRVPTLVDGDVAVWDSLAIIEYLAEKYPGRGIWPQDRAARAHARAIVAEMHSGFPDLRSGYPMNLRREPAARAKPFDAAKDVARVREIWRDCRTKYGGAGAYLFGEFSAADCFYAPVVTRFLTYRLPLSGSEKAYAEAVMDYPFMRQWCEEALKEPWVVVADEVE</sequence>
<proteinExistence type="predicted"/>
<dbReference type="SUPFAM" id="SSF47616">
    <property type="entry name" value="GST C-terminal domain-like"/>
    <property type="match status" value="1"/>
</dbReference>
<dbReference type="GO" id="GO:0006559">
    <property type="term" value="P:L-phenylalanine catabolic process"/>
    <property type="evidence" value="ECO:0007669"/>
    <property type="project" value="TreeGrafter"/>
</dbReference>